<reference evidence="3 4" key="1">
    <citation type="journal article" date="2015" name="Genome Announc.">
        <title>Complete genome sequence of Martelella endophytica YC6887, which has antifungal activity associated with a halophyte.</title>
        <authorList>
            <person name="Khan A."/>
            <person name="Khan H."/>
            <person name="Chung E.J."/>
            <person name="Hossain M.T."/>
            <person name="Chung Y.R."/>
        </authorList>
    </citation>
    <scope>NUCLEOTIDE SEQUENCE [LARGE SCALE GENOMIC DNA]</scope>
    <source>
        <strain evidence="3">YC6887</strain>
    </source>
</reference>
<dbReference type="PIRSF" id="PIRSF016184">
    <property type="entry name" value="PhzC_PhzF"/>
    <property type="match status" value="1"/>
</dbReference>
<dbReference type="AlphaFoldDB" id="A0A0D5LRY2"/>
<dbReference type="NCBIfam" id="TIGR00654">
    <property type="entry name" value="PhzF_family"/>
    <property type="match status" value="1"/>
</dbReference>
<protein>
    <submittedName>
        <fullName evidence="3">Phenazine biosynthesis protein PhzF</fullName>
    </submittedName>
</protein>
<organism evidence="3 4">
    <name type="scientific">Martelella endophytica</name>
    <dbReference type="NCBI Taxonomy" id="1486262"/>
    <lineage>
        <taxon>Bacteria</taxon>
        <taxon>Pseudomonadati</taxon>
        <taxon>Pseudomonadota</taxon>
        <taxon>Alphaproteobacteria</taxon>
        <taxon>Hyphomicrobiales</taxon>
        <taxon>Aurantimonadaceae</taxon>
        <taxon>Martelella</taxon>
    </lineage>
</organism>
<proteinExistence type="inferred from homology"/>
<dbReference type="GO" id="GO:0016853">
    <property type="term" value="F:isomerase activity"/>
    <property type="evidence" value="ECO:0007669"/>
    <property type="project" value="TreeGrafter"/>
</dbReference>
<feature type="active site" evidence="2">
    <location>
        <position position="45"/>
    </location>
</feature>
<evidence type="ECO:0000256" key="1">
    <source>
        <dbReference type="ARBA" id="ARBA00008270"/>
    </source>
</evidence>
<dbReference type="GO" id="GO:0005737">
    <property type="term" value="C:cytoplasm"/>
    <property type="evidence" value="ECO:0007669"/>
    <property type="project" value="TreeGrafter"/>
</dbReference>
<sequence>MRDYAIYDVFTSERYQGNPLAVVFEADGLSDDEMQTIAVEFNLSETIFVLEPTNPSQSASVRIFTPGGELPFAGHPTVGCAVALAERQHGEDVGIDMVSVLAEKIGPVRCAVRLKPNEAGFAEFDLPRLSQRSDLSIGRERLAEALGIDVSDIGFENHVPTIWSAGVPFSMIPVRNLGIMEKIEFDPRAWLAVAPMVDGHLVSAYPYTRGGVRHDAHFHMRMFGVGMGIVEDPATGSAAAAFSGALQHFDTPGEGHHAFLIEQGVEMGRPSYIRLNLEITADGKVNGARIGGQAICVARGSLL</sequence>
<dbReference type="OrthoDB" id="9788221at2"/>
<dbReference type="PATRIC" id="fig|1486262.3.peg.3324"/>
<comment type="similarity">
    <text evidence="1">Belongs to the PhzF family.</text>
</comment>
<dbReference type="EMBL" id="CP010803">
    <property type="protein sequence ID" value="AJY46851.1"/>
    <property type="molecule type" value="Genomic_DNA"/>
</dbReference>
<evidence type="ECO:0000256" key="2">
    <source>
        <dbReference type="PIRSR" id="PIRSR016184-1"/>
    </source>
</evidence>
<evidence type="ECO:0000313" key="3">
    <source>
        <dbReference type="EMBL" id="AJY46851.1"/>
    </source>
</evidence>
<dbReference type="KEGG" id="mey:TM49_16090"/>
<dbReference type="PANTHER" id="PTHR13774">
    <property type="entry name" value="PHENAZINE BIOSYNTHESIS PROTEIN"/>
    <property type="match status" value="1"/>
</dbReference>
<dbReference type="STRING" id="1486262.TM49_16090"/>
<dbReference type="RefSeq" id="WP_045682768.1">
    <property type="nucleotide sequence ID" value="NZ_CP010803.1"/>
</dbReference>
<dbReference type="SUPFAM" id="SSF54506">
    <property type="entry name" value="Diaminopimelate epimerase-like"/>
    <property type="match status" value="1"/>
</dbReference>
<dbReference type="HOGENOM" id="CLU_048756_0_0_5"/>
<name>A0A0D5LRY2_MAREN</name>
<dbReference type="Proteomes" id="UP000032611">
    <property type="component" value="Chromosome"/>
</dbReference>
<dbReference type="InterPro" id="IPR003719">
    <property type="entry name" value="Phenazine_PhzF-like"/>
</dbReference>
<keyword evidence="4" id="KW-1185">Reference proteome</keyword>
<evidence type="ECO:0000313" key="4">
    <source>
        <dbReference type="Proteomes" id="UP000032611"/>
    </source>
</evidence>
<dbReference type="PANTHER" id="PTHR13774:SF32">
    <property type="entry name" value="ANTISENSE-ENHANCING SEQUENCE 1"/>
    <property type="match status" value="1"/>
</dbReference>
<accession>A0A0D5LRY2</accession>
<gene>
    <name evidence="3" type="ORF">TM49_16090</name>
</gene>
<dbReference type="Gene3D" id="3.10.310.10">
    <property type="entry name" value="Diaminopimelate Epimerase, Chain A, domain 1"/>
    <property type="match status" value="2"/>
</dbReference>
<dbReference type="Pfam" id="PF02567">
    <property type="entry name" value="PhzC-PhzF"/>
    <property type="match status" value="1"/>
</dbReference>